<proteinExistence type="predicted"/>
<sequence length="104" mass="12412">MVLIQKIFQSFLKMCKTLISRKQLINTQLSKNIKQISLTLFKSVNTILQSKFSIKYLQTIEGYSKQRQKIFKEQTDLVQNKISKSLRQMYNLWNFSSLKRFVNL</sequence>
<name>W7X0P8_TETTS</name>
<accession>W7X0P8</accession>
<organism evidence="1 2">
    <name type="scientific">Tetrahymena thermophila (strain SB210)</name>
    <dbReference type="NCBI Taxonomy" id="312017"/>
    <lineage>
        <taxon>Eukaryota</taxon>
        <taxon>Sar</taxon>
        <taxon>Alveolata</taxon>
        <taxon>Ciliophora</taxon>
        <taxon>Intramacronucleata</taxon>
        <taxon>Oligohymenophorea</taxon>
        <taxon>Hymenostomatida</taxon>
        <taxon>Tetrahymenina</taxon>
        <taxon>Tetrahymenidae</taxon>
        <taxon>Tetrahymena</taxon>
    </lineage>
</organism>
<dbReference type="KEGG" id="tet:TTHERM_000556675"/>
<protein>
    <submittedName>
        <fullName evidence="1">Uncharacterized protein</fullName>
    </submittedName>
</protein>
<evidence type="ECO:0000313" key="1">
    <source>
        <dbReference type="EMBL" id="EWS72735.1"/>
    </source>
</evidence>
<dbReference type="AlphaFoldDB" id="W7X0P8"/>
<reference evidence="2" key="1">
    <citation type="journal article" date="2006" name="PLoS Biol.">
        <title>Macronuclear genome sequence of the ciliate Tetrahymena thermophila, a model eukaryote.</title>
        <authorList>
            <person name="Eisen J.A."/>
            <person name="Coyne R.S."/>
            <person name="Wu M."/>
            <person name="Wu D."/>
            <person name="Thiagarajan M."/>
            <person name="Wortman J.R."/>
            <person name="Badger J.H."/>
            <person name="Ren Q."/>
            <person name="Amedeo P."/>
            <person name="Jones K.M."/>
            <person name="Tallon L.J."/>
            <person name="Delcher A.L."/>
            <person name="Salzberg S.L."/>
            <person name="Silva J.C."/>
            <person name="Haas B.J."/>
            <person name="Majoros W.H."/>
            <person name="Farzad M."/>
            <person name="Carlton J.M."/>
            <person name="Smith R.K. Jr."/>
            <person name="Garg J."/>
            <person name="Pearlman R.E."/>
            <person name="Karrer K.M."/>
            <person name="Sun L."/>
            <person name="Manning G."/>
            <person name="Elde N.C."/>
            <person name="Turkewitz A.P."/>
            <person name="Asai D.J."/>
            <person name="Wilkes D.E."/>
            <person name="Wang Y."/>
            <person name="Cai H."/>
            <person name="Collins K."/>
            <person name="Stewart B.A."/>
            <person name="Lee S.R."/>
            <person name="Wilamowska K."/>
            <person name="Weinberg Z."/>
            <person name="Ruzzo W.L."/>
            <person name="Wloga D."/>
            <person name="Gaertig J."/>
            <person name="Frankel J."/>
            <person name="Tsao C.-C."/>
            <person name="Gorovsky M.A."/>
            <person name="Keeling P.J."/>
            <person name="Waller R.F."/>
            <person name="Patron N.J."/>
            <person name="Cherry J.M."/>
            <person name="Stover N.A."/>
            <person name="Krieger C.J."/>
            <person name="del Toro C."/>
            <person name="Ryder H.F."/>
            <person name="Williamson S.C."/>
            <person name="Barbeau R.A."/>
            <person name="Hamilton E.P."/>
            <person name="Orias E."/>
        </authorList>
    </citation>
    <scope>NUCLEOTIDE SEQUENCE [LARGE SCALE GENOMIC DNA]</scope>
    <source>
        <strain evidence="2">SB210</strain>
    </source>
</reference>
<dbReference type="GeneID" id="24439554"/>
<gene>
    <name evidence="1" type="ORF">TTHERM_000556675</name>
</gene>
<dbReference type="Proteomes" id="UP000009168">
    <property type="component" value="Unassembled WGS sequence"/>
</dbReference>
<dbReference type="InParanoid" id="W7X0P8"/>
<keyword evidence="2" id="KW-1185">Reference proteome</keyword>
<dbReference type="EMBL" id="GG662547">
    <property type="protein sequence ID" value="EWS72735.1"/>
    <property type="molecule type" value="Genomic_DNA"/>
</dbReference>
<dbReference type="RefSeq" id="XP_012654713.1">
    <property type="nucleotide sequence ID" value="XM_012799259.1"/>
</dbReference>
<evidence type="ECO:0000313" key="2">
    <source>
        <dbReference type="Proteomes" id="UP000009168"/>
    </source>
</evidence>